<reference evidence="4" key="2">
    <citation type="submission" date="2025-08" db="UniProtKB">
        <authorList>
            <consortium name="RefSeq"/>
        </authorList>
    </citation>
    <scope>IDENTIFICATION</scope>
</reference>
<dbReference type="InterPro" id="IPR012337">
    <property type="entry name" value="RNaseH-like_sf"/>
</dbReference>
<dbReference type="STRING" id="3635.A0A1U8JF45"/>
<dbReference type="InterPro" id="IPR000477">
    <property type="entry name" value="RT_dom"/>
</dbReference>
<accession>A0A1U8JF45</accession>
<protein>
    <recommendedName>
        <fullName evidence="2">Reverse transcriptase domain-containing protein</fullName>
    </recommendedName>
</protein>
<keyword evidence="3" id="KW-1185">Reference proteome</keyword>
<dbReference type="KEGG" id="ghi:107906435"/>
<dbReference type="RefSeq" id="XP_016688910.2">
    <property type="nucleotide sequence ID" value="XM_016833421.2"/>
</dbReference>
<keyword evidence="1" id="KW-0175">Coiled coil</keyword>
<proteinExistence type="predicted"/>
<evidence type="ECO:0000256" key="1">
    <source>
        <dbReference type="SAM" id="Coils"/>
    </source>
</evidence>
<dbReference type="AlphaFoldDB" id="A0A1U8JF45"/>
<dbReference type="SUPFAM" id="SSF56672">
    <property type="entry name" value="DNA/RNA polymerases"/>
    <property type="match status" value="1"/>
</dbReference>
<dbReference type="GeneID" id="107906435"/>
<dbReference type="InterPro" id="IPR043128">
    <property type="entry name" value="Rev_trsase/Diguanyl_cyclase"/>
</dbReference>
<dbReference type="Pfam" id="PF00078">
    <property type="entry name" value="RVT_1"/>
    <property type="match status" value="1"/>
</dbReference>
<dbReference type="InterPro" id="IPR043502">
    <property type="entry name" value="DNA/RNA_pol_sf"/>
</dbReference>
<evidence type="ECO:0000259" key="2">
    <source>
        <dbReference type="Pfam" id="PF00078"/>
    </source>
</evidence>
<dbReference type="SMR" id="A0A1U8JF45"/>
<dbReference type="PaxDb" id="3635-A0A1U8JF45"/>
<gene>
    <name evidence="4" type="primary">LOC107906435</name>
</gene>
<dbReference type="CDD" id="cd01647">
    <property type="entry name" value="RT_LTR"/>
    <property type="match status" value="1"/>
</dbReference>
<sequence>MDYHKVNAATKNDHFSLPFIDKMLDRLAGKAYYYFLDGYYGYNQIAIAPEDQEKTTFTCPFGTFAFHHIPFGLCNTLATFQKCMMTIFTDIIKDSLKWVEAVAVPKDDAKTVLKLFYKHILTRFGTPKALISDQGKLRSCWPGHFEVVDVFPHGVVNIQDLRDRHQFKVNGQRLKHYFGNNDQKQISNTGKEEESNDIKECLRKIDSLFEDGIFADQEDNIVEKEVVAVEEKVVAEEKEVKENEKKRRKIFC</sequence>
<dbReference type="PANTHER" id="PTHR24559:SF429">
    <property type="entry name" value="RNA-DIRECTED DNA POLYMERASE HOMOLOG"/>
    <property type="match status" value="1"/>
</dbReference>
<dbReference type="Gene3D" id="3.30.70.270">
    <property type="match status" value="1"/>
</dbReference>
<dbReference type="Proteomes" id="UP000818029">
    <property type="component" value="Chromosome D08"/>
</dbReference>
<feature type="domain" description="Reverse transcriptase" evidence="2">
    <location>
        <begin position="1"/>
        <end position="94"/>
    </location>
</feature>
<dbReference type="SUPFAM" id="SSF53098">
    <property type="entry name" value="Ribonuclease H-like"/>
    <property type="match status" value="1"/>
</dbReference>
<evidence type="ECO:0000313" key="4">
    <source>
        <dbReference type="RefSeq" id="XP_016688910.2"/>
    </source>
</evidence>
<evidence type="ECO:0000313" key="3">
    <source>
        <dbReference type="Proteomes" id="UP000818029"/>
    </source>
</evidence>
<organism evidence="3 4">
    <name type="scientific">Gossypium hirsutum</name>
    <name type="common">Upland cotton</name>
    <name type="synonym">Gossypium mexicanum</name>
    <dbReference type="NCBI Taxonomy" id="3635"/>
    <lineage>
        <taxon>Eukaryota</taxon>
        <taxon>Viridiplantae</taxon>
        <taxon>Streptophyta</taxon>
        <taxon>Embryophyta</taxon>
        <taxon>Tracheophyta</taxon>
        <taxon>Spermatophyta</taxon>
        <taxon>Magnoliopsida</taxon>
        <taxon>eudicotyledons</taxon>
        <taxon>Gunneridae</taxon>
        <taxon>Pentapetalae</taxon>
        <taxon>rosids</taxon>
        <taxon>malvids</taxon>
        <taxon>Malvales</taxon>
        <taxon>Malvaceae</taxon>
        <taxon>Malvoideae</taxon>
        <taxon>Gossypium</taxon>
    </lineage>
</organism>
<dbReference type="PANTHER" id="PTHR24559">
    <property type="entry name" value="TRANSPOSON TY3-I GAG-POL POLYPROTEIN"/>
    <property type="match status" value="1"/>
</dbReference>
<name>A0A1U8JF45_GOSHI</name>
<feature type="coiled-coil region" evidence="1">
    <location>
        <begin position="191"/>
        <end position="246"/>
    </location>
</feature>
<dbReference type="InterPro" id="IPR053134">
    <property type="entry name" value="RNA-dir_DNA_polymerase"/>
</dbReference>
<reference evidence="3" key="1">
    <citation type="journal article" date="2020" name="Nat. Genet.">
        <title>Genomic diversifications of five Gossypium allopolyploid species and their impact on cotton improvement.</title>
        <authorList>
            <person name="Chen Z.J."/>
            <person name="Sreedasyam A."/>
            <person name="Ando A."/>
            <person name="Song Q."/>
            <person name="De Santiago L.M."/>
            <person name="Hulse-Kemp A.M."/>
            <person name="Ding M."/>
            <person name="Ye W."/>
            <person name="Kirkbride R.C."/>
            <person name="Jenkins J."/>
            <person name="Plott C."/>
            <person name="Lovell J."/>
            <person name="Lin Y.M."/>
            <person name="Vaughn R."/>
            <person name="Liu B."/>
            <person name="Simpson S."/>
            <person name="Scheffler B.E."/>
            <person name="Wen L."/>
            <person name="Saski C.A."/>
            <person name="Grover C.E."/>
            <person name="Hu G."/>
            <person name="Conover J.L."/>
            <person name="Carlson J.W."/>
            <person name="Shu S."/>
            <person name="Boston L.B."/>
            <person name="Williams M."/>
            <person name="Peterson D.G."/>
            <person name="McGee K."/>
            <person name="Jones D.C."/>
            <person name="Wendel J.F."/>
            <person name="Stelly D.M."/>
            <person name="Grimwood J."/>
            <person name="Schmutz J."/>
        </authorList>
    </citation>
    <scope>NUCLEOTIDE SEQUENCE [LARGE SCALE GENOMIC DNA]</scope>
    <source>
        <strain evidence="3">cv. TM-1</strain>
    </source>
</reference>
<dbReference type="Gene3D" id="3.10.10.10">
    <property type="entry name" value="HIV Type 1 Reverse Transcriptase, subunit A, domain 1"/>
    <property type="match status" value="1"/>
</dbReference>